<dbReference type="EMBL" id="BAABCT010000002">
    <property type="protein sequence ID" value="GAA4068300.1"/>
    <property type="molecule type" value="Genomic_DNA"/>
</dbReference>
<feature type="signal peptide" evidence="1">
    <location>
        <begin position="1"/>
        <end position="17"/>
    </location>
</feature>
<reference evidence="3" key="1">
    <citation type="journal article" date="2019" name="Int. J. Syst. Evol. Microbiol.">
        <title>The Global Catalogue of Microorganisms (GCM) 10K type strain sequencing project: providing services to taxonomists for standard genome sequencing and annotation.</title>
        <authorList>
            <consortium name="The Broad Institute Genomics Platform"/>
            <consortium name="The Broad Institute Genome Sequencing Center for Infectious Disease"/>
            <person name="Wu L."/>
            <person name="Ma J."/>
        </authorList>
    </citation>
    <scope>NUCLEOTIDE SEQUENCE [LARGE SCALE GENOMIC DNA]</scope>
    <source>
        <strain evidence="3">JCM 17069</strain>
    </source>
</reference>
<evidence type="ECO:0000256" key="1">
    <source>
        <dbReference type="SAM" id="SignalP"/>
    </source>
</evidence>
<dbReference type="Proteomes" id="UP001500367">
    <property type="component" value="Unassembled WGS sequence"/>
</dbReference>
<dbReference type="SUPFAM" id="SSF49464">
    <property type="entry name" value="Carboxypeptidase regulatory domain-like"/>
    <property type="match status" value="1"/>
</dbReference>
<evidence type="ECO:0008006" key="4">
    <source>
        <dbReference type="Google" id="ProtNLM"/>
    </source>
</evidence>
<gene>
    <name evidence="2" type="ORF">GCM10022389_11770</name>
</gene>
<dbReference type="Pfam" id="PF13715">
    <property type="entry name" value="CarbopepD_reg_2"/>
    <property type="match status" value="1"/>
</dbReference>
<sequence length="301" mass="34638">MNKIYLLLILISGSLSAQIKGVVKDSLTGNPIPYVNIWVENKNIGTTSEENGSFSIDLKNDSVLFFSALGYETKRLFSIKEIVFLKPKFFELNEVIIENPKFKEEIEVGNYETSGFRIGIGNINSAVFFKPDSIMLAHPFVKEIKFLTKSDIENAKIRIKILSVNTDYSPGESLLDDEIIVTVKKGKNKNTVNFSNYKFKIPVEGFFVSFEKLLIEENKYFFEFNYKDKNGKKVNHKSMSIEPELCFVPEEKDIVWQSSINGSWKKTSKQILDKPKSYENLLMRKYHDKYLIPSMLITLTN</sequence>
<keyword evidence="3" id="KW-1185">Reference proteome</keyword>
<keyword evidence="1" id="KW-0732">Signal</keyword>
<feature type="chain" id="PRO_5045833215" description="Carboxypeptidase-like regulatory domain-containing protein" evidence="1">
    <location>
        <begin position="18"/>
        <end position="301"/>
    </location>
</feature>
<protein>
    <recommendedName>
        <fullName evidence="4">Carboxypeptidase-like regulatory domain-containing protein</fullName>
    </recommendedName>
</protein>
<name>A0ABP7VJ35_9FLAO</name>
<comment type="caution">
    <text evidence="2">The sequence shown here is derived from an EMBL/GenBank/DDBJ whole genome shotgun (WGS) entry which is preliminary data.</text>
</comment>
<evidence type="ECO:0000313" key="3">
    <source>
        <dbReference type="Proteomes" id="UP001500367"/>
    </source>
</evidence>
<proteinExistence type="predicted"/>
<organism evidence="2 3">
    <name type="scientific">Flavobacterium cheonanense</name>
    <dbReference type="NCBI Taxonomy" id="706183"/>
    <lineage>
        <taxon>Bacteria</taxon>
        <taxon>Pseudomonadati</taxon>
        <taxon>Bacteroidota</taxon>
        <taxon>Flavobacteriia</taxon>
        <taxon>Flavobacteriales</taxon>
        <taxon>Flavobacteriaceae</taxon>
        <taxon>Flavobacterium</taxon>
    </lineage>
</organism>
<dbReference type="InterPro" id="IPR008969">
    <property type="entry name" value="CarboxyPept-like_regulatory"/>
</dbReference>
<accession>A0ABP7VJ35</accession>
<evidence type="ECO:0000313" key="2">
    <source>
        <dbReference type="EMBL" id="GAA4068300.1"/>
    </source>
</evidence>
<dbReference type="Gene3D" id="2.60.40.1120">
    <property type="entry name" value="Carboxypeptidase-like, regulatory domain"/>
    <property type="match status" value="1"/>
</dbReference>
<dbReference type="RefSeq" id="WP_344815814.1">
    <property type="nucleotide sequence ID" value="NZ_BAABCT010000002.1"/>
</dbReference>